<accession>A0A8H6FZ00</accession>
<name>A0A8H6FZ00_9LECA</name>
<proteinExistence type="predicted"/>
<gene>
    <name evidence="2" type="ORF">HO173_004790</name>
</gene>
<feature type="compositionally biased region" description="Polar residues" evidence="1">
    <location>
        <begin position="33"/>
        <end position="43"/>
    </location>
</feature>
<protein>
    <submittedName>
        <fullName evidence="2">Uncharacterized protein</fullName>
    </submittedName>
</protein>
<dbReference type="RefSeq" id="XP_037166649.1">
    <property type="nucleotide sequence ID" value="XM_037306711.1"/>
</dbReference>
<dbReference type="EMBL" id="JACCJC010000015">
    <property type="protein sequence ID" value="KAF6237321.1"/>
    <property type="molecule type" value="Genomic_DNA"/>
</dbReference>
<dbReference type="GeneID" id="59286454"/>
<feature type="compositionally biased region" description="Polar residues" evidence="1">
    <location>
        <begin position="54"/>
        <end position="66"/>
    </location>
</feature>
<comment type="caution">
    <text evidence="2">The sequence shown here is derived from an EMBL/GenBank/DDBJ whole genome shotgun (WGS) entry which is preliminary data.</text>
</comment>
<organism evidence="2 3">
    <name type="scientific">Letharia columbiana</name>
    <dbReference type="NCBI Taxonomy" id="112416"/>
    <lineage>
        <taxon>Eukaryota</taxon>
        <taxon>Fungi</taxon>
        <taxon>Dikarya</taxon>
        <taxon>Ascomycota</taxon>
        <taxon>Pezizomycotina</taxon>
        <taxon>Lecanoromycetes</taxon>
        <taxon>OSLEUM clade</taxon>
        <taxon>Lecanoromycetidae</taxon>
        <taxon>Lecanorales</taxon>
        <taxon>Lecanorineae</taxon>
        <taxon>Parmeliaceae</taxon>
        <taxon>Letharia</taxon>
    </lineage>
</organism>
<reference evidence="2 3" key="1">
    <citation type="journal article" date="2020" name="Genomics">
        <title>Complete, high-quality genomes from long-read metagenomic sequencing of two wolf lichen thalli reveals enigmatic genome architecture.</title>
        <authorList>
            <person name="McKenzie S.K."/>
            <person name="Walston R.F."/>
            <person name="Allen J.L."/>
        </authorList>
    </citation>
    <scope>NUCLEOTIDE SEQUENCE [LARGE SCALE GENOMIC DNA]</scope>
    <source>
        <strain evidence="2">WasteWater2</strain>
    </source>
</reference>
<evidence type="ECO:0000313" key="2">
    <source>
        <dbReference type="EMBL" id="KAF6237321.1"/>
    </source>
</evidence>
<evidence type="ECO:0000313" key="3">
    <source>
        <dbReference type="Proteomes" id="UP000578531"/>
    </source>
</evidence>
<feature type="region of interest" description="Disordered" evidence="1">
    <location>
        <begin position="1"/>
        <end position="66"/>
    </location>
</feature>
<dbReference type="AlphaFoldDB" id="A0A8H6FZ00"/>
<sequence>MSQRPGSHKPPKLDDDYDHRARDLGRTGFPPHTMTSTAESEASPQHVPLDLLTVGQSGSSTGQTWKSYQCPAVKLA</sequence>
<feature type="compositionally biased region" description="Basic residues" evidence="1">
    <location>
        <begin position="1"/>
        <end position="10"/>
    </location>
</feature>
<feature type="compositionally biased region" description="Basic and acidic residues" evidence="1">
    <location>
        <begin position="11"/>
        <end position="25"/>
    </location>
</feature>
<dbReference type="Proteomes" id="UP000578531">
    <property type="component" value="Unassembled WGS sequence"/>
</dbReference>
<keyword evidence="3" id="KW-1185">Reference proteome</keyword>
<evidence type="ECO:0000256" key="1">
    <source>
        <dbReference type="SAM" id="MobiDB-lite"/>
    </source>
</evidence>